<gene>
    <name evidence="4" type="ORF">SAMN05421850_104248</name>
</gene>
<organism evidence="4 5">
    <name type="scientific">Lutimaribacter saemankumensis</name>
    <dbReference type="NCBI Taxonomy" id="490829"/>
    <lineage>
        <taxon>Bacteria</taxon>
        <taxon>Pseudomonadati</taxon>
        <taxon>Pseudomonadota</taxon>
        <taxon>Alphaproteobacteria</taxon>
        <taxon>Rhodobacterales</taxon>
        <taxon>Roseobacteraceae</taxon>
        <taxon>Lutimaribacter</taxon>
    </lineage>
</organism>
<dbReference type="Proteomes" id="UP000199340">
    <property type="component" value="Unassembled WGS sequence"/>
</dbReference>
<dbReference type="CDD" id="cd04301">
    <property type="entry name" value="NAT_SF"/>
    <property type="match status" value="1"/>
</dbReference>
<keyword evidence="1 4" id="KW-0808">Transferase</keyword>
<keyword evidence="2" id="KW-0012">Acyltransferase</keyword>
<dbReference type="EMBL" id="FNEB01000004">
    <property type="protein sequence ID" value="SDI68941.1"/>
    <property type="molecule type" value="Genomic_DNA"/>
</dbReference>
<evidence type="ECO:0000313" key="5">
    <source>
        <dbReference type="Proteomes" id="UP000199340"/>
    </source>
</evidence>
<dbReference type="SUPFAM" id="SSF55729">
    <property type="entry name" value="Acyl-CoA N-acyltransferases (Nat)"/>
    <property type="match status" value="1"/>
</dbReference>
<proteinExistence type="predicted"/>
<evidence type="ECO:0000256" key="2">
    <source>
        <dbReference type="ARBA" id="ARBA00023315"/>
    </source>
</evidence>
<accession>A0A1G8MLR7</accession>
<evidence type="ECO:0000259" key="3">
    <source>
        <dbReference type="PROSITE" id="PS51186"/>
    </source>
</evidence>
<dbReference type="InterPro" id="IPR000182">
    <property type="entry name" value="GNAT_dom"/>
</dbReference>
<evidence type="ECO:0000256" key="1">
    <source>
        <dbReference type="ARBA" id="ARBA00022679"/>
    </source>
</evidence>
<reference evidence="4 5" key="1">
    <citation type="submission" date="2016-10" db="EMBL/GenBank/DDBJ databases">
        <authorList>
            <person name="de Groot N.N."/>
        </authorList>
    </citation>
    <scope>NUCLEOTIDE SEQUENCE [LARGE SCALE GENOMIC DNA]</scope>
    <source>
        <strain evidence="4 5">DSM 28010</strain>
    </source>
</reference>
<dbReference type="Pfam" id="PF00583">
    <property type="entry name" value="Acetyltransf_1"/>
    <property type="match status" value="1"/>
</dbReference>
<dbReference type="InterPro" id="IPR016181">
    <property type="entry name" value="Acyl_CoA_acyltransferase"/>
</dbReference>
<dbReference type="PANTHER" id="PTHR43072:SF23">
    <property type="entry name" value="UPF0039 PROTEIN C11D3.02C"/>
    <property type="match status" value="1"/>
</dbReference>
<dbReference type="Gene3D" id="3.40.630.30">
    <property type="match status" value="1"/>
</dbReference>
<dbReference type="OrthoDB" id="5459937at2"/>
<dbReference type="STRING" id="490829.SAMN05421850_104248"/>
<dbReference type="AlphaFoldDB" id="A0A1G8MLR7"/>
<feature type="domain" description="N-acetyltransferase" evidence="3">
    <location>
        <begin position="1"/>
        <end position="159"/>
    </location>
</feature>
<keyword evidence="5" id="KW-1185">Reference proteome</keyword>
<dbReference type="RefSeq" id="WP_090028569.1">
    <property type="nucleotide sequence ID" value="NZ_FNEB01000004.1"/>
</dbReference>
<dbReference type="GO" id="GO:0016747">
    <property type="term" value="F:acyltransferase activity, transferring groups other than amino-acyl groups"/>
    <property type="evidence" value="ECO:0007669"/>
    <property type="project" value="InterPro"/>
</dbReference>
<dbReference type="PANTHER" id="PTHR43072">
    <property type="entry name" value="N-ACETYLTRANSFERASE"/>
    <property type="match status" value="1"/>
</dbReference>
<dbReference type="PROSITE" id="PS51186">
    <property type="entry name" value="GNAT"/>
    <property type="match status" value="1"/>
</dbReference>
<evidence type="ECO:0000313" key="4">
    <source>
        <dbReference type="EMBL" id="SDI68941.1"/>
    </source>
</evidence>
<name>A0A1G8MLR7_9RHOB</name>
<protein>
    <submittedName>
        <fullName evidence="4">Phosphinothricin acetyltransferase</fullName>
    </submittedName>
</protein>
<sequence>MIIRPARPEDAAGILPIVNHVIRETSITFTSTEKSEDQVRDEIASRDGAYFVADADGRIKGFATYFQFRNGPGYARTMEHSIALSHDAWGQGAGRALMSALCDHAAARGAHSMWAGVSAENPSGVAFHARIGFAEVARLPEVGFKFGRWMDLVLMQKIL</sequence>